<dbReference type="Proteomes" id="UP000033115">
    <property type="component" value="Chromosome"/>
</dbReference>
<dbReference type="STRING" id="1548.CSCA_3150"/>
<dbReference type="RefSeq" id="WP_029162667.1">
    <property type="nucleotide sequence ID" value="NZ_CP009933.1"/>
</dbReference>
<feature type="coiled-coil region" evidence="3">
    <location>
        <begin position="121"/>
        <end position="159"/>
    </location>
</feature>
<evidence type="ECO:0008006" key="6">
    <source>
        <dbReference type="Google" id="ProtNLM"/>
    </source>
</evidence>
<evidence type="ECO:0000256" key="1">
    <source>
        <dbReference type="ARBA" id="ARBA00022448"/>
    </source>
</evidence>
<dbReference type="HOGENOM" id="CLU_091630_1_0_9"/>
<evidence type="ECO:0000313" key="5">
    <source>
        <dbReference type="Proteomes" id="UP000033115"/>
    </source>
</evidence>
<evidence type="ECO:0000256" key="2">
    <source>
        <dbReference type="ARBA" id="ARBA00022927"/>
    </source>
</evidence>
<dbReference type="GO" id="GO:0005829">
    <property type="term" value="C:cytosol"/>
    <property type="evidence" value="ECO:0007669"/>
    <property type="project" value="TreeGrafter"/>
</dbReference>
<keyword evidence="1" id="KW-0813">Transport</keyword>
<protein>
    <recommendedName>
        <fullName evidence="6">Flagellar assembly protein FliH</fullName>
    </recommendedName>
</protein>
<evidence type="ECO:0000313" key="4">
    <source>
        <dbReference type="EMBL" id="AKA70275.1"/>
    </source>
</evidence>
<keyword evidence="2" id="KW-0653">Protein transport</keyword>
<dbReference type="EMBL" id="CP009933">
    <property type="protein sequence ID" value="AKA70275.1"/>
    <property type="molecule type" value="Genomic_DNA"/>
</dbReference>
<gene>
    <name evidence="4" type="ORF">CSCA_3150</name>
</gene>
<dbReference type="KEGG" id="csq:CSCA_3150"/>
<dbReference type="PANTHER" id="PTHR34982:SF1">
    <property type="entry name" value="FLAGELLAR ASSEMBLY PROTEIN FLIH"/>
    <property type="match status" value="1"/>
</dbReference>
<dbReference type="GO" id="GO:0015031">
    <property type="term" value="P:protein transport"/>
    <property type="evidence" value="ECO:0007669"/>
    <property type="project" value="UniProtKB-KW"/>
</dbReference>
<reference evidence="4 5" key="1">
    <citation type="journal article" date="2015" name="J. Biotechnol.">
        <title>Complete genome sequence of a malodorant-producing acetogen, Clostridium scatologenes ATCC 25775(T).</title>
        <authorList>
            <person name="Zhu Z."/>
            <person name="Guo T."/>
            <person name="Zheng H."/>
            <person name="Song T."/>
            <person name="Ouyang P."/>
            <person name="Xie J."/>
        </authorList>
    </citation>
    <scope>NUCLEOTIDE SEQUENCE [LARGE SCALE GENOMIC DNA]</scope>
    <source>
        <strain evidence="4 5">ATCC 25775</strain>
    </source>
</reference>
<dbReference type="PANTHER" id="PTHR34982">
    <property type="entry name" value="YOP PROTEINS TRANSLOCATION PROTEIN L"/>
    <property type="match status" value="1"/>
</dbReference>
<accession>A0A0E3M7E6</accession>
<sequence>MQSSYRIIKNTSVDKDDLKKIVTEFETKEEVEQKNLAETNAKTFIDSYESLAKTMLENARKQSDGLLSKAFTEAERLQKEAYEKGYNEGIQKGYDDGFNKSYEDGYKKNLEKAQAEGQLIKENADNVLRSCKEEKETYLKEKEQEIRNLIVNCVEAVLKREVKDEASLNDVIFQALAEVKNTKTFIIKSNEIYCEELKNKVELWKEQLPFRGDIFIIPDKDVELGKAVIERENGKVVVDVNIAMEKIKDIVLKGE</sequence>
<keyword evidence="5" id="KW-1185">Reference proteome</keyword>
<dbReference type="InterPro" id="IPR051472">
    <property type="entry name" value="T3SS_Stator/FliH"/>
</dbReference>
<name>A0A0E3M7E6_CLOSL</name>
<evidence type="ECO:0000256" key="3">
    <source>
        <dbReference type="SAM" id="Coils"/>
    </source>
</evidence>
<dbReference type="AlphaFoldDB" id="A0A0E3M7E6"/>
<organism evidence="4 5">
    <name type="scientific">Clostridium scatologenes</name>
    <dbReference type="NCBI Taxonomy" id="1548"/>
    <lineage>
        <taxon>Bacteria</taxon>
        <taxon>Bacillati</taxon>
        <taxon>Bacillota</taxon>
        <taxon>Clostridia</taxon>
        <taxon>Eubacteriales</taxon>
        <taxon>Clostridiaceae</taxon>
        <taxon>Clostridium</taxon>
    </lineage>
</organism>
<keyword evidence="3" id="KW-0175">Coiled coil</keyword>
<proteinExistence type="predicted"/>